<organism evidence="2 3">
    <name type="scientific">Symbiodinium microadriaticum</name>
    <name type="common">Dinoflagellate</name>
    <name type="synonym">Zooxanthella microadriatica</name>
    <dbReference type="NCBI Taxonomy" id="2951"/>
    <lineage>
        <taxon>Eukaryota</taxon>
        <taxon>Sar</taxon>
        <taxon>Alveolata</taxon>
        <taxon>Dinophyceae</taxon>
        <taxon>Suessiales</taxon>
        <taxon>Symbiodiniaceae</taxon>
        <taxon>Symbiodinium</taxon>
    </lineage>
</organism>
<protein>
    <submittedName>
        <fullName evidence="2">Uncharacterized protein</fullName>
    </submittedName>
</protein>
<feature type="region of interest" description="Disordered" evidence="1">
    <location>
        <begin position="1"/>
        <end position="23"/>
    </location>
</feature>
<dbReference type="AlphaFoldDB" id="A0A1Q9CWA4"/>
<gene>
    <name evidence="2" type="ORF">AK812_SmicGene31596</name>
</gene>
<sequence>MGFQSTRRCHEGEGMAQGNPENARFQRWGSAILSGEVTLSDPEDISGRASQARRYLKELAAASLQPELPAHNTVAWP</sequence>
<evidence type="ECO:0000313" key="2">
    <source>
        <dbReference type="EMBL" id="OLP87201.1"/>
    </source>
</evidence>
<dbReference type="Proteomes" id="UP000186817">
    <property type="component" value="Unassembled WGS sequence"/>
</dbReference>
<evidence type="ECO:0000256" key="1">
    <source>
        <dbReference type="SAM" id="MobiDB-lite"/>
    </source>
</evidence>
<accession>A0A1Q9CWA4</accession>
<comment type="caution">
    <text evidence="2">The sequence shown here is derived from an EMBL/GenBank/DDBJ whole genome shotgun (WGS) entry which is preliminary data.</text>
</comment>
<dbReference type="EMBL" id="LSRX01000874">
    <property type="protein sequence ID" value="OLP87201.1"/>
    <property type="molecule type" value="Genomic_DNA"/>
</dbReference>
<name>A0A1Q9CWA4_SYMMI</name>
<evidence type="ECO:0000313" key="3">
    <source>
        <dbReference type="Proteomes" id="UP000186817"/>
    </source>
</evidence>
<reference evidence="2 3" key="1">
    <citation type="submission" date="2016-02" db="EMBL/GenBank/DDBJ databases">
        <title>Genome analysis of coral dinoflagellate symbionts highlights evolutionary adaptations to a symbiotic lifestyle.</title>
        <authorList>
            <person name="Aranda M."/>
            <person name="Li Y."/>
            <person name="Liew Y.J."/>
            <person name="Baumgarten S."/>
            <person name="Simakov O."/>
            <person name="Wilson M."/>
            <person name="Piel J."/>
            <person name="Ashoor H."/>
            <person name="Bougouffa S."/>
            <person name="Bajic V.B."/>
            <person name="Ryu T."/>
            <person name="Ravasi T."/>
            <person name="Bayer T."/>
            <person name="Micklem G."/>
            <person name="Kim H."/>
            <person name="Bhak J."/>
            <person name="Lajeunesse T.C."/>
            <person name="Voolstra C.R."/>
        </authorList>
    </citation>
    <scope>NUCLEOTIDE SEQUENCE [LARGE SCALE GENOMIC DNA]</scope>
    <source>
        <strain evidence="2 3">CCMP2467</strain>
    </source>
</reference>
<keyword evidence="3" id="KW-1185">Reference proteome</keyword>
<proteinExistence type="predicted"/>